<sequence>MWNNVVILPSTNVIDKQNEANFQNKYDSMITALENVMHDTEVKPSKSTDPASEGYSTLGSKAKKTGEKKLKSKTMSALPALSIESQPIPASKKDTNNMDASYEKMVKKSTKIIDVKKKHYFENNSPIS</sequence>
<dbReference type="AlphaFoldDB" id="A0A397SL38"/>
<keyword evidence="3" id="KW-1185">Reference proteome</keyword>
<accession>A0A397SL38</accession>
<feature type="region of interest" description="Disordered" evidence="1">
    <location>
        <begin position="40"/>
        <end position="97"/>
    </location>
</feature>
<dbReference type="Proteomes" id="UP000265703">
    <property type="component" value="Unassembled WGS sequence"/>
</dbReference>
<feature type="compositionally biased region" description="Polar residues" evidence="1">
    <location>
        <begin position="47"/>
        <end position="57"/>
    </location>
</feature>
<comment type="caution">
    <text evidence="2">The sequence shown here is derived from an EMBL/GenBank/DDBJ whole genome shotgun (WGS) entry which is preliminary data.</text>
</comment>
<proteinExistence type="predicted"/>
<evidence type="ECO:0000256" key="1">
    <source>
        <dbReference type="SAM" id="MobiDB-lite"/>
    </source>
</evidence>
<protein>
    <submittedName>
        <fullName evidence="2">Uncharacterized protein</fullName>
    </submittedName>
</protein>
<reference evidence="2 3" key="1">
    <citation type="submission" date="2018-06" db="EMBL/GenBank/DDBJ databases">
        <title>Comparative genomics reveals the genomic features of Rhizophagus irregularis, R. cerebriforme, R. diaphanum and Gigaspora rosea, and their symbiotic lifestyle signature.</title>
        <authorList>
            <person name="Morin E."/>
            <person name="San Clemente H."/>
            <person name="Chen E.C.H."/>
            <person name="De La Providencia I."/>
            <person name="Hainaut M."/>
            <person name="Kuo A."/>
            <person name="Kohler A."/>
            <person name="Murat C."/>
            <person name="Tang N."/>
            <person name="Roy S."/>
            <person name="Loubradou J."/>
            <person name="Henrissat B."/>
            <person name="Grigoriev I.V."/>
            <person name="Corradi N."/>
            <person name="Roux C."/>
            <person name="Martin F.M."/>
        </authorList>
    </citation>
    <scope>NUCLEOTIDE SEQUENCE [LARGE SCALE GENOMIC DNA]</scope>
    <source>
        <strain evidence="2 3">DAOM 227022</strain>
    </source>
</reference>
<evidence type="ECO:0000313" key="2">
    <source>
        <dbReference type="EMBL" id="RIA85346.1"/>
    </source>
</evidence>
<dbReference type="EMBL" id="QKYT01000432">
    <property type="protein sequence ID" value="RIA85346.1"/>
    <property type="molecule type" value="Genomic_DNA"/>
</dbReference>
<gene>
    <name evidence="2" type="ORF">C1645_830951</name>
</gene>
<organism evidence="2 3">
    <name type="scientific">Glomus cerebriforme</name>
    <dbReference type="NCBI Taxonomy" id="658196"/>
    <lineage>
        <taxon>Eukaryota</taxon>
        <taxon>Fungi</taxon>
        <taxon>Fungi incertae sedis</taxon>
        <taxon>Mucoromycota</taxon>
        <taxon>Glomeromycotina</taxon>
        <taxon>Glomeromycetes</taxon>
        <taxon>Glomerales</taxon>
        <taxon>Glomeraceae</taxon>
        <taxon>Glomus</taxon>
    </lineage>
</organism>
<name>A0A397SL38_9GLOM</name>
<evidence type="ECO:0000313" key="3">
    <source>
        <dbReference type="Proteomes" id="UP000265703"/>
    </source>
</evidence>